<dbReference type="EMBL" id="REGN01004076">
    <property type="protein sequence ID" value="RNA19296.1"/>
    <property type="molecule type" value="Genomic_DNA"/>
</dbReference>
<organism evidence="1 2">
    <name type="scientific">Brachionus plicatilis</name>
    <name type="common">Marine rotifer</name>
    <name type="synonym">Brachionus muelleri</name>
    <dbReference type="NCBI Taxonomy" id="10195"/>
    <lineage>
        <taxon>Eukaryota</taxon>
        <taxon>Metazoa</taxon>
        <taxon>Spiralia</taxon>
        <taxon>Gnathifera</taxon>
        <taxon>Rotifera</taxon>
        <taxon>Eurotatoria</taxon>
        <taxon>Monogononta</taxon>
        <taxon>Pseudotrocha</taxon>
        <taxon>Ploima</taxon>
        <taxon>Brachionidae</taxon>
        <taxon>Brachionus</taxon>
    </lineage>
</organism>
<reference evidence="1 2" key="1">
    <citation type="journal article" date="2018" name="Sci. Rep.">
        <title>Genomic signatures of local adaptation to the degree of environmental predictability in rotifers.</title>
        <authorList>
            <person name="Franch-Gras L."/>
            <person name="Hahn C."/>
            <person name="Garcia-Roger E.M."/>
            <person name="Carmona M.J."/>
            <person name="Serra M."/>
            <person name="Gomez A."/>
        </authorList>
    </citation>
    <scope>NUCLEOTIDE SEQUENCE [LARGE SCALE GENOMIC DNA]</scope>
    <source>
        <strain evidence="1">HYR1</strain>
    </source>
</reference>
<sequence>MKSSFEKIGTKSGFLIAKTILLVPYEKKDKYDIQVVKLIKYYEISYVFRLIYWKILVRFDLTRHESLPSKSTVPEPSSSTSLMIWSISSSAISGSRALKIIFKSDTSMTPMLFLSNTLKASLNSCSSSASLVFFVMSATNSSKSTVPEPSPSTASMHSASCSGFRLWPKFFMTVPNIEVGISPLPPLSKLFQVIGWIKHNLYTNTERMSTTGKAISSNQFFRFLIDLISSKDTRMQAESEHQSISVIGMFAFQNYDPRSKLLKMIWTKFTRKI</sequence>
<gene>
    <name evidence="1" type="ORF">BpHYR1_005757</name>
</gene>
<protein>
    <submittedName>
        <fullName evidence="1">Uncharacterized protein</fullName>
    </submittedName>
</protein>
<comment type="caution">
    <text evidence="1">The sequence shown here is derived from an EMBL/GenBank/DDBJ whole genome shotgun (WGS) entry which is preliminary data.</text>
</comment>
<keyword evidence="2" id="KW-1185">Reference proteome</keyword>
<name>A0A3M7R6Y8_BRAPC</name>
<proteinExistence type="predicted"/>
<accession>A0A3M7R6Y8</accession>
<evidence type="ECO:0000313" key="2">
    <source>
        <dbReference type="Proteomes" id="UP000276133"/>
    </source>
</evidence>
<dbReference type="Proteomes" id="UP000276133">
    <property type="component" value="Unassembled WGS sequence"/>
</dbReference>
<evidence type="ECO:0000313" key="1">
    <source>
        <dbReference type="EMBL" id="RNA19296.1"/>
    </source>
</evidence>
<dbReference type="AlphaFoldDB" id="A0A3M7R6Y8"/>